<feature type="region of interest" description="Disordered" evidence="1">
    <location>
        <begin position="207"/>
        <end position="233"/>
    </location>
</feature>
<dbReference type="Proteomes" id="UP001391051">
    <property type="component" value="Unassembled WGS sequence"/>
</dbReference>
<accession>A0ABR1QN98</accession>
<name>A0ABR1QN98_9PEZI</name>
<comment type="caution">
    <text evidence="2">The sequence shown here is derived from an EMBL/GenBank/DDBJ whole genome shotgun (WGS) entry which is preliminary data.</text>
</comment>
<dbReference type="InterPro" id="IPR038966">
    <property type="entry name" value="TMA17"/>
</dbReference>
<keyword evidence="3" id="KW-1185">Reference proteome</keyword>
<gene>
    <name evidence="2" type="ORF">PG986_004550</name>
</gene>
<sequence>MSAQARPPTAAEFASALTELPASSLALKVLEMRNQIAHLDYSNSEMKPFADGADGADPDQICIDGIRENEEIIGKVQQRIELVRHEVERRGLSWPEFDGKDVATAPTSLEEGQHDDGRANATLLSSLVAGPIPAAGASSSTTDDPTAIRVTPTTTDTNGAAAATNGTNGHSSQNAGADRALLQEAMDAGIIQRMSAQEFVDSVMASHEGGQNGALTDANHPNGDTEDDGGMHL</sequence>
<evidence type="ECO:0000313" key="3">
    <source>
        <dbReference type="Proteomes" id="UP001391051"/>
    </source>
</evidence>
<dbReference type="EMBL" id="JAQQWE010000003">
    <property type="protein sequence ID" value="KAK7959696.1"/>
    <property type="molecule type" value="Genomic_DNA"/>
</dbReference>
<dbReference type="PANTHER" id="PTHR40422:SF1">
    <property type="entry name" value="TRANSLATION MACHINERY-ASSOCIATED PROTEIN 17"/>
    <property type="match status" value="1"/>
</dbReference>
<dbReference type="RefSeq" id="XP_066703399.1">
    <property type="nucleotide sequence ID" value="XM_066840772.1"/>
</dbReference>
<evidence type="ECO:0000313" key="2">
    <source>
        <dbReference type="EMBL" id="KAK7959696.1"/>
    </source>
</evidence>
<reference evidence="2 3" key="1">
    <citation type="submission" date="2023-01" db="EMBL/GenBank/DDBJ databases">
        <title>Analysis of 21 Apiospora genomes using comparative genomics revels a genus with tremendous synthesis potential of carbohydrate active enzymes and secondary metabolites.</title>
        <authorList>
            <person name="Sorensen T."/>
        </authorList>
    </citation>
    <scope>NUCLEOTIDE SEQUENCE [LARGE SCALE GENOMIC DNA]</scope>
    <source>
        <strain evidence="2 3">CBS 24483</strain>
    </source>
</reference>
<evidence type="ECO:0000256" key="1">
    <source>
        <dbReference type="SAM" id="MobiDB-lite"/>
    </source>
</evidence>
<feature type="compositionally biased region" description="Acidic residues" evidence="1">
    <location>
        <begin position="224"/>
        <end position="233"/>
    </location>
</feature>
<dbReference type="GeneID" id="92073834"/>
<organism evidence="2 3">
    <name type="scientific">Apiospora aurea</name>
    <dbReference type="NCBI Taxonomy" id="335848"/>
    <lineage>
        <taxon>Eukaryota</taxon>
        <taxon>Fungi</taxon>
        <taxon>Dikarya</taxon>
        <taxon>Ascomycota</taxon>
        <taxon>Pezizomycotina</taxon>
        <taxon>Sordariomycetes</taxon>
        <taxon>Xylariomycetidae</taxon>
        <taxon>Amphisphaeriales</taxon>
        <taxon>Apiosporaceae</taxon>
        <taxon>Apiospora</taxon>
    </lineage>
</organism>
<dbReference type="PANTHER" id="PTHR40422">
    <property type="entry name" value="TRANSLATION MACHINERY-ASSOCIATED PROTEIN 17"/>
    <property type="match status" value="1"/>
</dbReference>
<feature type="region of interest" description="Disordered" evidence="1">
    <location>
        <begin position="134"/>
        <end position="175"/>
    </location>
</feature>
<proteinExistence type="predicted"/>
<protein>
    <submittedName>
        <fullName evidence="2">Uncharacterized protein</fullName>
    </submittedName>
</protein>
<feature type="compositionally biased region" description="Low complexity" evidence="1">
    <location>
        <begin position="151"/>
        <end position="169"/>
    </location>
</feature>